<evidence type="ECO:0000313" key="3">
    <source>
        <dbReference type="Proteomes" id="UP000011531"/>
    </source>
</evidence>
<protein>
    <recommendedName>
        <fullName evidence="4">Small CPxCG-related zinc finger protein</fullName>
    </recommendedName>
</protein>
<evidence type="ECO:0000256" key="1">
    <source>
        <dbReference type="SAM" id="MobiDB-lite"/>
    </source>
</evidence>
<reference evidence="2 3" key="1">
    <citation type="journal article" date="2014" name="PLoS Genet.">
        <title>Phylogenetically driven sequencing of extremely halophilic archaea reveals strategies for static and dynamic osmo-response.</title>
        <authorList>
            <person name="Becker E.A."/>
            <person name="Seitzer P.M."/>
            <person name="Tritt A."/>
            <person name="Larsen D."/>
            <person name="Krusor M."/>
            <person name="Yao A.I."/>
            <person name="Wu D."/>
            <person name="Madern D."/>
            <person name="Eisen J.A."/>
            <person name="Darling A.E."/>
            <person name="Facciotti M.T."/>
        </authorList>
    </citation>
    <scope>NUCLEOTIDE SEQUENCE [LARGE SCALE GENOMIC DNA]</scope>
    <source>
        <strain evidence="2 3">DSM 18795</strain>
    </source>
</reference>
<name>L9WYH8_9EURY</name>
<dbReference type="EMBL" id="AOIA01000136">
    <property type="protein sequence ID" value="ELY54504.1"/>
    <property type="molecule type" value="Genomic_DNA"/>
</dbReference>
<comment type="caution">
    <text evidence="2">The sequence shown here is derived from an EMBL/GenBank/DDBJ whole genome shotgun (WGS) entry which is preliminary data.</text>
</comment>
<dbReference type="Proteomes" id="UP000011531">
    <property type="component" value="Unassembled WGS sequence"/>
</dbReference>
<gene>
    <name evidence="2" type="ORF">C492_16446</name>
</gene>
<evidence type="ECO:0008006" key="4">
    <source>
        <dbReference type="Google" id="ProtNLM"/>
    </source>
</evidence>
<dbReference type="AlphaFoldDB" id="L9WYH8"/>
<evidence type="ECO:0000313" key="2">
    <source>
        <dbReference type="EMBL" id="ELY54504.1"/>
    </source>
</evidence>
<feature type="region of interest" description="Disordered" evidence="1">
    <location>
        <begin position="1"/>
        <end position="32"/>
    </location>
</feature>
<proteinExistence type="predicted"/>
<sequence>MDVGCPECDGTVRASVPPGPGRSDGQGRGHLRGTETRCRNCGHELEFYYY</sequence>
<organism evidence="2 3">
    <name type="scientific">Natronococcus jeotgali DSM 18795</name>
    <dbReference type="NCBI Taxonomy" id="1227498"/>
    <lineage>
        <taxon>Archaea</taxon>
        <taxon>Methanobacteriati</taxon>
        <taxon>Methanobacteriota</taxon>
        <taxon>Stenosarchaea group</taxon>
        <taxon>Halobacteria</taxon>
        <taxon>Halobacteriales</taxon>
        <taxon>Natrialbaceae</taxon>
        <taxon>Natronococcus</taxon>
    </lineage>
</organism>
<accession>L9WYH8</accession>
<keyword evidence="3" id="KW-1185">Reference proteome</keyword>